<name>G7WJB5_DESOD</name>
<sequence>MMKSITYQKLRQDEIGLDLLGSFNRYQEVKRCWRKDGNQWILKDISFTEDWNSKKKYAVAIGLQECIEKNGFVFGAFIDSKLIGFSSLASDFFGINSEYLEMQMIHVSSEYRGKGIGKKLFELIVDSAKSLGARKLYISAQSSEESQALYKAVGCVEAKEINQTIAENEPYDCQLEYVL</sequence>
<dbReference type="InterPro" id="IPR000182">
    <property type="entry name" value="GNAT_dom"/>
</dbReference>
<dbReference type="SUPFAM" id="SSF55729">
    <property type="entry name" value="Acyl-CoA N-acyltransferases (Nat)"/>
    <property type="match status" value="1"/>
</dbReference>
<dbReference type="KEGG" id="dor:Desor_4347"/>
<gene>
    <name evidence="2" type="ordered locus">Desor_4347</name>
</gene>
<dbReference type="EMBL" id="CP003108">
    <property type="protein sequence ID" value="AET69774.1"/>
    <property type="molecule type" value="Genomic_DNA"/>
</dbReference>
<proteinExistence type="predicted"/>
<organism evidence="2 3">
    <name type="scientific">Desulfosporosinus orientis (strain ATCC 19365 / DSM 765 / NCIMB 8382 / VKM B-1628 / Singapore I)</name>
    <name type="common">Desulfotomaculum orientis</name>
    <dbReference type="NCBI Taxonomy" id="768706"/>
    <lineage>
        <taxon>Bacteria</taxon>
        <taxon>Bacillati</taxon>
        <taxon>Bacillota</taxon>
        <taxon>Clostridia</taxon>
        <taxon>Eubacteriales</taxon>
        <taxon>Desulfitobacteriaceae</taxon>
        <taxon>Desulfosporosinus</taxon>
    </lineage>
</organism>
<dbReference type="PANTHER" id="PTHR43259:SF1">
    <property type="entry name" value="N-ACETYLTRANSFERASE DOMAIN-CONTAINING PROTEIN"/>
    <property type="match status" value="1"/>
</dbReference>
<dbReference type="Proteomes" id="UP000006346">
    <property type="component" value="Chromosome"/>
</dbReference>
<feature type="domain" description="N-acetyltransferase" evidence="1">
    <location>
        <begin position="24"/>
        <end position="176"/>
    </location>
</feature>
<dbReference type="AlphaFoldDB" id="G7WJB5"/>
<protein>
    <submittedName>
        <fullName evidence="2">Acetyltransferase</fullName>
    </submittedName>
</protein>
<keyword evidence="2" id="KW-0808">Transferase</keyword>
<evidence type="ECO:0000313" key="3">
    <source>
        <dbReference type="Proteomes" id="UP000006346"/>
    </source>
</evidence>
<evidence type="ECO:0000313" key="2">
    <source>
        <dbReference type="EMBL" id="AET69774.1"/>
    </source>
</evidence>
<dbReference type="GO" id="GO:0016747">
    <property type="term" value="F:acyltransferase activity, transferring groups other than amino-acyl groups"/>
    <property type="evidence" value="ECO:0007669"/>
    <property type="project" value="InterPro"/>
</dbReference>
<dbReference type="PATRIC" id="fig|768706.3.peg.4410"/>
<dbReference type="Gene3D" id="3.40.630.30">
    <property type="match status" value="1"/>
</dbReference>
<dbReference type="RefSeq" id="WP_014186581.1">
    <property type="nucleotide sequence ID" value="NC_016584.1"/>
</dbReference>
<dbReference type="HOGENOM" id="CLU_130337_0_0_9"/>
<dbReference type="STRING" id="768706.Desor_4347"/>
<dbReference type="CDD" id="cd04301">
    <property type="entry name" value="NAT_SF"/>
    <property type="match status" value="1"/>
</dbReference>
<dbReference type="PROSITE" id="PS51186">
    <property type="entry name" value="GNAT"/>
    <property type="match status" value="1"/>
</dbReference>
<dbReference type="InterPro" id="IPR052829">
    <property type="entry name" value="N-acetyltransferase_domain"/>
</dbReference>
<keyword evidence="3" id="KW-1185">Reference proteome</keyword>
<reference evidence="2 3" key="2">
    <citation type="journal article" date="2012" name="J. Bacteriol.">
        <title>Complete genome sequences of Desulfosporosinus orientis DSM765T, Desulfosporosinus youngiae DSM17734T, Desulfosporosinus meridiei DSM13257T, and Desulfosporosinus acidiphilus DSM22704T.</title>
        <authorList>
            <person name="Pester M."/>
            <person name="Brambilla E."/>
            <person name="Alazard D."/>
            <person name="Rattei T."/>
            <person name="Weinmaier T."/>
            <person name="Han J."/>
            <person name="Lucas S."/>
            <person name="Lapidus A."/>
            <person name="Cheng J.F."/>
            <person name="Goodwin L."/>
            <person name="Pitluck S."/>
            <person name="Peters L."/>
            <person name="Ovchinnikova G."/>
            <person name="Teshima H."/>
            <person name="Detter J.C."/>
            <person name="Han C.S."/>
            <person name="Tapia R."/>
            <person name="Land M.L."/>
            <person name="Hauser L."/>
            <person name="Kyrpides N.C."/>
            <person name="Ivanova N.N."/>
            <person name="Pagani I."/>
            <person name="Huntmann M."/>
            <person name="Wei C.L."/>
            <person name="Davenport K.W."/>
            <person name="Daligault H."/>
            <person name="Chain P.S."/>
            <person name="Chen A."/>
            <person name="Mavromatis K."/>
            <person name="Markowitz V."/>
            <person name="Szeto E."/>
            <person name="Mikhailova N."/>
            <person name="Pati A."/>
            <person name="Wagner M."/>
            <person name="Woyke T."/>
            <person name="Ollivier B."/>
            <person name="Klenk H.P."/>
            <person name="Spring S."/>
            <person name="Loy A."/>
        </authorList>
    </citation>
    <scope>NUCLEOTIDE SEQUENCE [LARGE SCALE GENOMIC DNA]</scope>
    <source>
        <strain evidence="3">ATCC 19365 / DSM 765 / NCIMB 8382 / VKM B-1628</strain>
    </source>
</reference>
<accession>G7WJB5</accession>
<dbReference type="eggNOG" id="COG0456">
    <property type="taxonomic scope" value="Bacteria"/>
</dbReference>
<dbReference type="PANTHER" id="PTHR43259">
    <property type="entry name" value="SPT10P"/>
    <property type="match status" value="1"/>
</dbReference>
<evidence type="ECO:0000259" key="1">
    <source>
        <dbReference type="PROSITE" id="PS51186"/>
    </source>
</evidence>
<reference evidence="3" key="1">
    <citation type="submission" date="2011-11" db="EMBL/GenBank/DDBJ databases">
        <title>Complete sequence of Desulfosporosinus orientis DSM 765.</title>
        <authorList>
            <person name="Lucas S."/>
            <person name="Han J."/>
            <person name="Lapidus A."/>
            <person name="Cheng J.-F."/>
            <person name="Goodwin L."/>
            <person name="Pitluck S."/>
            <person name="Peters L."/>
            <person name="Ovchinnikova G."/>
            <person name="Teshima H."/>
            <person name="Detter J.C."/>
            <person name="Han C."/>
            <person name="Tapia R."/>
            <person name="Land M."/>
            <person name="Hauser L."/>
            <person name="Kyrpides N."/>
            <person name="Ivanova N."/>
            <person name="Pagani I."/>
            <person name="Pester M."/>
            <person name="Spring S."/>
            <person name="Ollivier B."/>
            <person name="Rattei T."/>
            <person name="Klenk H.-P."/>
            <person name="Wagner M."/>
            <person name="Loy A."/>
            <person name="Woyke T."/>
        </authorList>
    </citation>
    <scope>NUCLEOTIDE SEQUENCE [LARGE SCALE GENOMIC DNA]</scope>
    <source>
        <strain evidence="3">ATCC 19365 / DSM 765 / NCIMB 8382 / VKM B-1628</strain>
    </source>
</reference>
<dbReference type="Pfam" id="PF00583">
    <property type="entry name" value="Acetyltransf_1"/>
    <property type="match status" value="1"/>
</dbReference>
<dbReference type="InterPro" id="IPR016181">
    <property type="entry name" value="Acyl_CoA_acyltransferase"/>
</dbReference>